<protein>
    <submittedName>
        <fullName evidence="2">Uncharacterized protein</fullName>
    </submittedName>
</protein>
<dbReference type="KEGG" id="paek:D3873_02155"/>
<reference evidence="3" key="1">
    <citation type="submission" date="2018-09" db="EMBL/GenBank/DDBJ databases">
        <authorList>
            <person name="Zhu H."/>
        </authorList>
    </citation>
    <scope>NUCLEOTIDE SEQUENCE [LARGE SCALE GENOMIC DNA]</scope>
    <source>
        <strain evidence="3">K2R23-3</strain>
    </source>
</reference>
<keyword evidence="3" id="KW-1185">Reference proteome</keyword>
<keyword evidence="1" id="KW-0812">Transmembrane</keyword>
<keyword evidence="1" id="KW-0472">Membrane</keyword>
<gene>
    <name evidence="2" type="ORF">D3873_02155</name>
</gene>
<evidence type="ECO:0000313" key="2">
    <source>
        <dbReference type="EMBL" id="AYC28731.1"/>
    </source>
</evidence>
<accession>A0A385YQI0</accession>
<dbReference type="AlphaFoldDB" id="A0A385YQI0"/>
<dbReference type="EMBL" id="CP032418">
    <property type="protein sequence ID" value="AYC28731.1"/>
    <property type="molecule type" value="Genomic_DNA"/>
</dbReference>
<evidence type="ECO:0000256" key="1">
    <source>
        <dbReference type="SAM" id="Phobius"/>
    </source>
</evidence>
<dbReference type="RefSeq" id="WP_119882476.1">
    <property type="nucleotide sequence ID" value="NZ_CP032418.1"/>
</dbReference>
<evidence type="ECO:0000313" key="3">
    <source>
        <dbReference type="Proteomes" id="UP000265725"/>
    </source>
</evidence>
<sequence>MNETLTSRDYSYEIQSLKDLITVIQSNLNFTLSIFLGVISVAITIAGVALFHLAKTWVHKRVDTEIKTIDDKIKGFLAVNPPILWARGSGVLISSQALGEVSTAYKHEYQVIGLKDFSKEDIIYIDAYYIHGGKKTAIEDSNVSLMENGVKVNVVETIGTLRPNFQVHVFLLWSNPRLKK</sequence>
<keyword evidence="1" id="KW-1133">Transmembrane helix</keyword>
<feature type="transmembrane region" description="Helical" evidence="1">
    <location>
        <begin position="30"/>
        <end position="51"/>
    </location>
</feature>
<proteinExistence type="predicted"/>
<organism evidence="2 3">
    <name type="scientific">Paenisporosarcina cavernae</name>
    <dbReference type="NCBI Taxonomy" id="2320858"/>
    <lineage>
        <taxon>Bacteria</taxon>
        <taxon>Bacillati</taxon>
        <taxon>Bacillota</taxon>
        <taxon>Bacilli</taxon>
        <taxon>Bacillales</taxon>
        <taxon>Caryophanaceae</taxon>
        <taxon>Paenisporosarcina</taxon>
    </lineage>
</organism>
<dbReference type="Proteomes" id="UP000265725">
    <property type="component" value="Chromosome"/>
</dbReference>
<name>A0A385YQI0_9BACL</name>